<evidence type="ECO:0000313" key="1">
    <source>
        <dbReference type="EMBL" id="BAA19642.1"/>
    </source>
</evidence>
<organism evidence="1">
    <name type="scientific">Aggregatibacter actinomycetemcomitans</name>
    <name type="common">Actinobacillus actinomycetemcomitans</name>
    <name type="synonym">Haemophilus actinomycetemcomitans</name>
    <dbReference type="NCBI Taxonomy" id="714"/>
    <lineage>
        <taxon>Bacteria</taxon>
        <taxon>Pseudomonadati</taxon>
        <taxon>Pseudomonadota</taxon>
        <taxon>Gammaproteobacteria</taxon>
        <taxon>Pasteurellales</taxon>
        <taxon>Pasteurellaceae</taxon>
        <taxon>Aggregatibacter</taxon>
    </lineage>
</organism>
<dbReference type="GeneID" id="77212277"/>
<dbReference type="EMBL" id="AB002668">
    <property type="protein sequence ID" value="BAA19642.1"/>
    <property type="molecule type" value="Genomic_DNA"/>
</dbReference>
<sequence length="446" mass="51844">MLLNKFYSKLFILFYFILTFIIGVIITPPYQSPDEFYHFQRGYAISNGQIIPSSTEKLDKAMMKMLSIYEGIPYRSENKVTHFLENEAQNVAWEKEYILDESANTNVYFPLIYLPQALGSFLGSTLDLSLYNMYYLAKIFTLLVSIAILYFASVQYRLSIPVLLILSLPMTMFQMGSTNPDSIIFSLSVFIGSLLARGLDSNYNFTHKDFCKLLFSIFLCVTVKFNMLVLLLLPFFISKRREIRHGSMYSIFIIILSILWIVLAMKLTEAQSHFKEGALHNFSYYIFHMDDLFEIFKNTLNLTYLKSLLRMFLGVLGWVDTKFTINEYLFFGSTSLLAYIFLFIHNLYKLKYVIVSVLLVGVVFLFTHFILLITYNEIGTTQIVGVQGRYFIPIMLIIFSSFILKKSEKTSNNKTISKYFIIVPFLFLFISSFITINTLVSRYYMG</sequence>
<reference evidence="1" key="1">
    <citation type="journal article" date="1998" name="Infect. Immun.">
        <title>Identification of a genetic locus essential for serotype b-specific antigen synthesis in Actinobacillus actinomycetemcomitans.</title>
        <authorList>
            <person name="Yoshida Y."/>
            <person name="Nakano Y."/>
            <person name="Yamashita Y."/>
            <person name="Koga T."/>
        </authorList>
    </citation>
    <scope>NUCLEOTIDE SEQUENCE</scope>
    <source>
        <strain evidence="1">Y4</strain>
    </source>
</reference>
<reference evidence="1" key="2">
    <citation type="journal article" date="1999" name="J. Biol. Chem.">
        <title>A novel NDP-6-deoxyhexosyl-4-ulose reductase in the pathway for the synthesis of thymidine diphosphate-D-fucose.</title>
        <authorList>
            <person name="Yoshida Y."/>
            <person name="Nakano Y."/>
            <person name="Nezu T."/>
            <person name="Yamashita Y."/>
            <person name="Koga T."/>
        </authorList>
    </citation>
    <scope>NUCLEOTIDE SEQUENCE</scope>
    <source>
        <strain evidence="1">Y4</strain>
    </source>
</reference>
<dbReference type="RefSeq" id="WP_005567308.1">
    <property type="nucleotide sequence ID" value="NZ_CP012958.1"/>
</dbReference>
<protein>
    <submittedName>
        <fullName evidence="1">Serotype b-specific antigen synthesis gene cluster</fullName>
    </submittedName>
</protein>
<name>O05375_AGGAC</name>
<dbReference type="InterPro" id="IPR018674">
    <property type="entry name" value="DUF2142_membrane"/>
</dbReference>
<dbReference type="Pfam" id="PF09913">
    <property type="entry name" value="DUF2142"/>
    <property type="match status" value="1"/>
</dbReference>
<dbReference type="AlphaFoldDB" id="O05375"/>
<accession>O05375</accession>
<proteinExistence type="predicted"/>